<sequence length="317" mass="34357">MTYSTHLATLLSTGAVAPDAPATLLPQEIRPQLENRLAEHFRALVREVVTFCAQPISPTTVFELEHRIEARLKELGREAMACVCNGLEGGDPDALPSHLPSGGDELRLHKAKTRRHVDTLFGPIDLWRHLYRPVHRDSAERAVAPLARTLGVVANATPALAERAGRYLAEAGATQHVVHARLRAQHHVSMGTARLRTLAAHLSGEMAEARQPLQVAKRLDLLDRANRGGGSRKAALSVGRDGITLREYRHRLYEVAACATVTVIDRAGKRLGTVYLGCVPEHGPGADECPPDRADRGRVAPLDRAGAAPGVRDRRGG</sequence>
<feature type="region of interest" description="Disordered" evidence="1">
    <location>
        <begin position="282"/>
        <end position="317"/>
    </location>
</feature>
<organism evidence="2 3">
    <name type="scientific">Gemmata obscuriglobus</name>
    <dbReference type="NCBI Taxonomy" id="114"/>
    <lineage>
        <taxon>Bacteria</taxon>
        <taxon>Pseudomonadati</taxon>
        <taxon>Planctomycetota</taxon>
        <taxon>Planctomycetia</taxon>
        <taxon>Gemmatales</taxon>
        <taxon>Gemmataceae</taxon>
        <taxon>Gemmata</taxon>
    </lineage>
</organism>
<reference evidence="2 3" key="1">
    <citation type="submission" date="2018-01" db="EMBL/GenBank/DDBJ databases">
        <title>G. obscuriglobus.</title>
        <authorList>
            <person name="Franke J."/>
            <person name="Blomberg W."/>
            <person name="Selmecki A."/>
        </authorList>
    </citation>
    <scope>NUCLEOTIDE SEQUENCE [LARGE SCALE GENOMIC DNA]</scope>
    <source>
        <strain evidence="2 3">DSM 5831</strain>
    </source>
</reference>
<name>A0A2Z3H026_9BACT</name>
<dbReference type="AlphaFoldDB" id="A0A2Z3H026"/>
<dbReference type="Proteomes" id="UP000245802">
    <property type="component" value="Chromosome"/>
</dbReference>
<accession>A0A2Z3H026</accession>
<keyword evidence="3" id="KW-1185">Reference proteome</keyword>
<evidence type="ECO:0000313" key="2">
    <source>
        <dbReference type="EMBL" id="AWM36936.1"/>
    </source>
</evidence>
<proteinExistence type="predicted"/>
<evidence type="ECO:0000256" key="1">
    <source>
        <dbReference type="SAM" id="MobiDB-lite"/>
    </source>
</evidence>
<dbReference type="RefSeq" id="WP_010045389.1">
    <property type="nucleotide sequence ID" value="NZ_CP025958.1"/>
</dbReference>
<dbReference type="KEGG" id="gog:C1280_07815"/>
<gene>
    <name evidence="2" type="ORF">C1280_07815</name>
</gene>
<protein>
    <submittedName>
        <fullName evidence="2">Uncharacterized protein</fullName>
    </submittedName>
</protein>
<evidence type="ECO:0000313" key="3">
    <source>
        <dbReference type="Proteomes" id="UP000245802"/>
    </source>
</evidence>
<dbReference type="EMBL" id="CP025958">
    <property type="protein sequence ID" value="AWM36936.1"/>
    <property type="molecule type" value="Genomic_DNA"/>
</dbReference>